<evidence type="ECO:0000256" key="1">
    <source>
        <dbReference type="SAM" id="SignalP"/>
    </source>
</evidence>
<keyword evidence="3" id="KW-1185">Reference proteome</keyword>
<protein>
    <submittedName>
        <fullName evidence="2">Uncharacterized protein</fullName>
    </submittedName>
</protein>
<organism evidence="2 3">
    <name type="scientific">Citrullus colocynthis</name>
    <name type="common">colocynth</name>
    <dbReference type="NCBI Taxonomy" id="252529"/>
    <lineage>
        <taxon>Eukaryota</taxon>
        <taxon>Viridiplantae</taxon>
        <taxon>Streptophyta</taxon>
        <taxon>Embryophyta</taxon>
        <taxon>Tracheophyta</taxon>
        <taxon>Spermatophyta</taxon>
        <taxon>Magnoliopsida</taxon>
        <taxon>eudicotyledons</taxon>
        <taxon>Gunneridae</taxon>
        <taxon>Pentapetalae</taxon>
        <taxon>rosids</taxon>
        <taxon>fabids</taxon>
        <taxon>Cucurbitales</taxon>
        <taxon>Cucurbitaceae</taxon>
        <taxon>Benincaseae</taxon>
        <taxon>Citrullus</taxon>
    </lineage>
</organism>
<sequence length="91" mass="10456">MFCACLCRYNVQILISMCFLLGVSMRKKVDDRIRTLIQNGANARHRSLFVVIGDKGRDQVVDLHYLLSKAVVKARPTVLWCYSDRLEISSH</sequence>
<gene>
    <name evidence="2" type="ORF">CITCOLO1_LOCUS20462</name>
</gene>
<name>A0ABP0Z6D4_9ROSI</name>
<feature type="signal peptide" evidence="1">
    <location>
        <begin position="1"/>
        <end position="25"/>
    </location>
</feature>
<evidence type="ECO:0000313" key="2">
    <source>
        <dbReference type="EMBL" id="CAK9328059.1"/>
    </source>
</evidence>
<proteinExistence type="predicted"/>
<dbReference type="Proteomes" id="UP001642487">
    <property type="component" value="Chromosome 8"/>
</dbReference>
<dbReference type="EMBL" id="OZ021742">
    <property type="protein sequence ID" value="CAK9328059.1"/>
    <property type="molecule type" value="Genomic_DNA"/>
</dbReference>
<reference evidence="2 3" key="1">
    <citation type="submission" date="2024-03" db="EMBL/GenBank/DDBJ databases">
        <authorList>
            <person name="Gkanogiannis A."/>
            <person name="Becerra Lopez-Lavalle L."/>
        </authorList>
    </citation>
    <scope>NUCLEOTIDE SEQUENCE [LARGE SCALE GENOMIC DNA]</scope>
</reference>
<feature type="chain" id="PRO_5046381631" evidence="1">
    <location>
        <begin position="26"/>
        <end position="91"/>
    </location>
</feature>
<dbReference type="PANTHER" id="PTHR10925:SF5">
    <property type="entry name" value="RNA CYTIDINE ACETYLTRANSFERASE"/>
    <property type="match status" value="1"/>
</dbReference>
<evidence type="ECO:0000313" key="3">
    <source>
        <dbReference type="Proteomes" id="UP001642487"/>
    </source>
</evidence>
<keyword evidence="1" id="KW-0732">Signal</keyword>
<accession>A0ABP0Z6D4</accession>
<dbReference type="InterPro" id="IPR032672">
    <property type="entry name" value="TmcA/NAT10/Kre33"/>
</dbReference>
<dbReference type="PANTHER" id="PTHR10925">
    <property type="entry name" value="N-ACETYLTRANSFERASE 10"/>
    <property type="match status" value="1"/>
</dbReference>